<dbReference type="Gene3D" id="2.40.50.100">
    <property type="match status" value="1"/>
</dbReference>
<dbReference type="Pfam" id="PF25973">
    <property type="entry name" value="BSH_CzcB"/>
    <property type="match status" value="1"/>
</dbReference>
<reference evidence="6" key="1">
    <citation type="submission" date="2022-04" db="EMBL/GenBank/DDBJ databases">
        <title>Whole genome sequence of Sphaerotilus sp. FB-5.</title>
        <authorList>
            <person name="Takeda M."/>
            <person name="Narihara S."/>
            <person name="Akimoto M."/>
            <person name="Akimoto R."/>
            <person name="Nishiyashiki S."/>
            <person name="Murakami T."/>
        </authorList>
    </citation>
    <scope>NUCLEOTIDE SEQUENCE</scope>
    <source>
        <strain evidence="6">FB-5</strain>
    </source>
</reference>
<evidence type="ECO:0000313" key="6">
    <source>
        <dbReference type="EMBL" id="BDI03979.1"/>
    </source>
</evidence>
<name>A0ABN6PIZ4_9BURK</name>
<keyword evidence="2" id="KW-0175">Coiled coil</keyword>
<sequence length="398" mass="41337">MHAAPTARPLAADRPFFLTSRCLPLLGGLLAVAGGWPGVARAADAPKPAVAASAAPRPALTVTLVSPQRAQLPQQVPATGSIAAWQEASVGAEVAGLRLAKVLVNVGDTVRRGQLLAEFATETVQADLAQLRAQVVQAEAQLEEAQANARRARELQESGAWSKQQIEQNLTAERTAQARLEAARASAKAQELRLAQTRVLAPDDGVITARAATLGAVANPGQELFRLIRQGRLEWRAEVSAADLPRVRRGMAASLTPPGGQPLTGTVRMVAPTVDAATRNGLIYVDLPNPGSARAGMFARGHLALEASPALTLPASAVVLRDGFAYVFRVGADRRLVMSKVATGRRTADRVEVTQGLDAAARVVASGTGFLVDGDLVKVVDGPASAPVPAPAASVAAR</sequence>
<feature type="coiled-coil region" evidence="2">
    <location>
        <begin position="121"/>
        <end position="183"/>
    </location>
</feature>
<dbReference type="NCBIfam" id="TIGR01730">
    <property type="entry name" value="RND_mfp"/>
    <property type="match status" value="1"/>
</dbReference>
<gene>
    <name evidence="6" type="ORF">CATMQ487_09490</name>
</gene>
<dbReference type="PANTHER" id="PTHR30469">
    <property type="entry name" value="MULTIDRUG RESISTANCE PROTEIN MDTA"/>
    <property type="match status" value="1"/>
</dbReference>
<feature type="domain" description="YknX-like C-terminal permuted SH3-like" evidence="5">
    <location>
        <begin position="310"/>
        <end position="379"/>
    </location>
</feature>
<protein>
    <submittedName>
        <fullName evidence="6">Secretion protein HlyD</fullName>
    </submittedName>
</protein>
<evidence type="ECO:0000256" key="2">
    <source>
        <dbReference type="SAM" id="Coils"/>
    </source>
</evidence>
<feature type="domain" description="CusB-like beta-barrel" evidence="3">
    <location>
        <begin position="237"/>
        <end position="304"/>
    </location>
</feature>
<dbReference type="InterPro" id="IPR058792">
    <property type="entry name" value="Beta-barrel_RND_2"/>
</dbReference>
<evidence type="ECO:0000313" key="7">
    <source>
        <dbReference type="Proteomes" id="UP001057498"/>
    </source>
</evidence>
<dbReference type="Gene3D" id="2.40.30.170">
    <property type="match status" value="1"/>
</dbReference>
<dbReference type="Gene3D" id="1.10.287.470">
    <property type="entry name" value="Helix hairpin bin"/>
    <property type="match status" value="1"/>
</dbReference>
<comment type="similarity">
    <text evidence="1">Belongs to the membrane fusion protein (MFP) (TC 8.A.1) family.</text>
</comment>
<dbReference type="EMBL" id="AP025730">
    <property type="protein sequence ID" value="BDI03979.1"/>
    <property type="molecule type" value="Genomic_DNA"/>
</dbReference>
<dbReference type="PANTHER" id="PTHR30469:SF15">
    <property type="entry name" value="HLYD FAMILY OF SECRETION PROTEINS"/>
    <property type="match status" value="1"/>
</dbReference>
<evidence type="ECO:0000259" key="5">
    <source>
        <dbReference type="Pfam" id="PF25989"/>
    </source>
</evidence>
<feature type="domain" description="CzcB-like barrel-sandwich hybrid" evidence="4">
    <location>
        <begin position="88"/>
        <end position="227"/>
    </location>
</feature>
<dbReference type="InterPro" id="IPR058637">
    <property type="entry name" value="YknX-like_C"/>
</dbReference>
<dbReference type="SUPFAM" id="SSF111369">
    <property type="entry name" value="HlyD-like secretion proteins"/>
    <property type="match status" value="1"/>
</dbReference>
<evidence type="ECO:0000259" key="3">
    <source>
        <dbReference type="Pfam" id="PF25954"/>
    </source>
</evidence>
<evidence type="ECO:0000256" key="1">
    <source>
        <dbReference type="ARBA" id="ARBA00009477"/>
    </source>
</evidence>
<keyword evidence="7" id="KW-1185">Reference proteome</keyword>
<dbReference type="Pfam" id="PF25989">
    <property type="entry name" value="YknX_C"/>
    <property type="match status" value="1"/>
</dbReference>
<dbReference type="Pfam" id="PF25954">
    <property type="entry name" value="Beta-barrel_RND_2"/>
    <property type="match status" value="1"/>
</dbReference>
<dbReference type="InterPro" id="IPR006143">
    <property type="entry name" value="RND_pump_MFP"/>
</dbReference>
<organism evidence="6 7">
    <name type="scientific">Sphaerotilus microaerophilus</name>
    <dbReference type="NCBI Taxonomy" id="2914710"/>
    <lineage>
        <taxon>Bacteria</taxon>
        <taxon>Pseudomonadati</taxon>
        <taxon>Pseudomonadota</taxon>
        <taxon>Betaproteobacteria</taxon>
        <taxon>Burkholderiales</taxon>
        <taxon>Sphaerotilaceae</taxon>
        <taxon>Sphaerotilus</taxon>
    </lineage>
</organism>
<evidence type="ECO:0000259" key="4">
    <source>
        <dbReference type="Pfam" id="PF25973"/>
    </source>
</evidence>
<accession>A0ABN6PIZ4</accession>
<dbReference type="Proteomes" id="UP001057498">
    <property type="component" value="Chromosome"/>
</dbReference>
<dbReference type="Gene3D" id="2.40.420.20">
    <property type="match status" value="1"/>
</dbReference>
<dbReference type="InterPro" id="IPR058647">
    <property type="entry name" value="BSH_CzcB-like"/>
</dbReference>
<proteinExistence type="inferred from homology"/>
<dbReference type="RefSeq" id="WP_251972216.1">
    <property type="nucleotide sequence ID" value="NZ_AP025730.1"/>
</dbReference>